<protein>
    <recommendedName>
        <fullName evidence="3 5">Acylphosphatase</fullName>
        <ecNumber evidence="2 5">3.6.1.7</ecNumber>
    </recommendedName>
</protein>
<organism evidence="9 10">
    <name type="scientific">Anaerolinea thermophila</name>
    <dbReference type="NCBI Taxonomy" id="167964"/>
    <lineage>
        <taxon>Bacteria</taxon>
        <taxon>Bacillati</taxon>
        <taxon>Chloroflexota</taxon>
        <taxon>Anaerolineae</taxon>
        <taxon>Anaerolineales</taxon>
        <taxon>Anaerolineaceae</taxon>
        <taxon>Anaerolinea</taxon>
    </lineage>
</organism>
<comment type="similarity">
    <text evidence="1 7">Belongs to the acylphosphatase family.</text>
</comment>
<proteinExistence type="inferred from homology"/>
<dbReference type="InterPro" id="IPR017968">
    <property type="entry name" value="Acylphosphatase_CS"/>
</dbReference>
<feature type="domain" description="Acylphosphatase-like" evidence="8">
    <location>
        <begin position="8"/>
        <end position="95"/>
    </location>
</feature>
<dbReference type="Gene3D" id="3.30.70.100">
    <property type="match status" value="1"/>
</dbReference>
<name>A0A101FX86_9CHLR</name>
<dbReference type="InterPro" id="IPR001792">
    <property type="entry name" value="Acylphosphatase-like_dom"/>
</dbReference>
<dbReference type="SUPFAM" id="SSF54975">
    <property type="entry name" value="Acylphosphatase/BLUF domain-like"/>
    <property type="match status" value="1"/>
</dbReference>
<dbReference type="PROSITE" id="PS00150">
    <property type="entry name" value="ACYLPHOSPHATASE_1"/>
    <property type="match status" value="1"/>
</dbReference>
<dbReference type="EC" id="3.6.1.7" evidence="2 5"/>
<dbReference type="GO" id="GO:0003998">
    <property type="term" value="F:acylphosphatase activity"/>
    <property type="evidence" value="ECO:0007669"/>
    <property type="project" value="UniProtKB-EC"/>
</dbReference>
<comment type="caution">
    <text evidence="9">The sequence shown here is derived from an EMBL/GenBank/DDBJ whole genome shotgun (WGS) entry which is preliminary data.</text>
</comment>
<accession>A0A101FX86</accession>
<dbReference type="PROSITE" id="PS00151">
    <property type="entry name" value="ACYLPHOSPHATASE_2"/>
    <property type="match status" value="1"/>
</dbReference>
<dbReference type="Proteomes" id="UP000064249">
    <property type="component" value="Unassembled WGS sequence"/>
</dbReference>
<evidence type="ECO:0000256" key="6">
    <source>
        <dbReference type="RuleBase" id="RU000553"/>
    </source>
</evidence>
<sequence>MSENQNHRLHAYITGRVQGVGFRYFTMTAAEGHNLTGWVRNLYDGRVEVLAEGEHEDLNKLLRDLRKGPMSAEVRDVAYEFSHATGEFDRFFARHTV</sequence>
<evidence type="ECO:0000259" key="8">
    <source>
        <dbReference type="PROSITE" id="PS51160"/>
    </source>
</evidence>
<evidence type="ECO:0000256" key="3">
    <source>
        <dbReference type="ARBA" id="ARBA00015991"/>
    </source>
</evidence>
<gene>
    <name evidence="9" type="ORF">XD73_1027</name>
</gene>
<dbReference type="InterPro" id="IPR020456">
    <property type="entry name" value="Acylphosphatase"/>
</dbReference>
<evidence type="ECO:0000256" key="2">
    <source>
        <dbReference type="ARBA" id="ARBA00012150"/>
    </source>
</evidence>
<dbReference type="AlphaFoldDB" id="A0A101FX86"/>
<evidence type="ECO:0000256" key="1">
    <source>
        <dbReference type="ARBA" id="ARBA00005614"/>
    </source>
</evidence>
<dbReference type="Pfam" id="PF00708">
    <property type="entry name" value="Acylphosphatase"/>
    <property type="match status" value="1"/>
</dbReference>
<evidence type="ECO:0000313" key="9">
    <source>
        <dbReference type="EMBL" id="KUK46099.1"/>
    </source>
</evidence>
<dbReference type="InterPro" id="IPR036046">
    <property type="entry name" value="Acylphosphatase-like_dom_sf"/>
</dbReference>
<evidence type="ECO:0000313" key="10">
    <source>
        <dbReference type="Proteomes" id="UP000064249"/>
    </source>
</evidence>
<dbReference type="PATRIC" id="fig|167964.4.peg.849"/>
<evidence type="ECO:0000256" key="4">
    <source>
        <dbReference type="ARBA" id="ARBA00047645"/>
    </source>
</evidence>
<evidence type="ECO:0000256" key="5">
    <source>
        <dbReference type="PROSITE-ProRule" id="PRU00520"/>
    </source>
</evidence>
<dbReference type="EMBL" id="LGFU01000073">
    <property type="protein sequence ID" value="KUK46099.1"/>
    <property type="molecule type" value="Genomic_DNA"/>
</dbReference>
<dbReference type="PANTHER" id="PTHR47268:SF4">
    <property type="entry name" value="ACYLPHOSPHATASE"/>
    <property type="match status" value="1"/>
</dbReference>
<dbReference type="PROSITE" id="PS51160">
    <property type="entry name" value="ACYLPHOSPHATASE_3"/>
    <property type="match status" value="1"/>
</dbReference>
<reference evidence="9 10" key="1">
    <citation type="journal article" date="2015" name="MBio">
        <title>Genome-Resolved Metagenomic Analysis Reveals Roles for Candidate Phyla and Other Microbial Community Members in Biogeochemical Transformations in Oil Reservoirs.</title>
        <authorList>
            <person name="Hu P."/>
            <person name="Tom L."/>
            <person name="Singh A."/>
            <person name="Thomas B.C."/>
            <person name="Baker B.J."/>
            <person name="Piceno Y.M."/>
            <person name="Andersen G.L."/>
            <person name="Banfield J.F."/>
        </authorList>
    </citation>
    <scope>NUCLEOTIDE SEQUENCE [LARGE SCALE GENOMIC DNA]</scope>
    <source>
        <strain evidence="9">46_16</strain>
    </source>
</reference>
<dbReference type="PANTHER" id="PTHR47268">
    <property type="entry name" value="ACYLPHOSPHATASE"/>
    <property type="match status" value="1"/>
</dbReference>
<feature type="active site" evidence="5">
    <location>
        <position position="23"/>
    </location>
</feature>
<feature type="active site" evidence="5">
    <location>
        <position position="41"/>
    </location>
</feature>
<keyword evidence="5 6" id="KW-0378">Hydrolase</keyword>
<evidence type="ECO:0000256" key="7">
    <source>
        <dbReference type="RuleBase" id="RU004168"/>
    </source>
</evidence>
<comment type="catalytic activity">
    <reaction evidence="4 5 6">
        <text>an acyl phosphate + H2O = a carboxylate + phosphate + H(+)</text>
        <dbReference type="Rhea" id="RHEA:14965"/>
        <dbReference type="ChEBI" id="CHEBI:15377"/>
        <dbReference type="ChEBI" id="CHEBI:15378"/>
        <dbReference type="ChEBI" id="CHEBI:29067"/>
        <dbReference type="ChEBI" id="CHEBI:43474"/>
        <dbReference type="ChEBI" id="CHEBI:59918"/>
        <dbReference type="EC" id="3.6.1.7"/>
    </reaction>
</comment>